<feature type="domain" description="ABC transporter" evidence="11">
    <location>
        <begin position="351"/>
        <end position="580"/>
    </location>
</feature>
<dbReference type="PROSITE" id="PS50929">
    <property type="entry name" value="ABC_TM1F"/>
    <property type="match status" value="1"/>
</dbReference>
<dbReference type="AlphaFoldDB" id="A0AAQ4DT90"/>
<reference evidence="13 14" key="1">
    <citation type="journal article" date="2023" name="Arcadia Sci">
        <title>De novo assembly of a long-read Amblyomma americanum tick genome.</title>
        <authorList>
            <person name="Chou S."/>
            <person name="Poskanzer K.E."/>
            <person name="Rollins M."/>
            <person name="Thuy-Boun P.S."/>
        </authorList>
    </citation>
    <scope>NUCLEOTIDE SEQUENCE [LARGE SCALE GENOMIC DNA]</scope>
    <source>
        <strain evidence="13">F_SG_1</strain>
        <tissue evidence="13">Salivary glands</tissue>
    </source>
</reference>
<feature type="transmembrane region" description="Helical" evidence="10">
    <location>
        <begin position="125"/>
        <end position="151"/>
    </location>
</feature>
<dbReference type="EMBL" id="JARKHS020027132">
    <property type="protein sequence ID" value="KAK8765680.1"/>
    <property type="molecule type" value="Genomic_DNA"/>
</dbReference>
<keyword evidence="2" id="KW-0813">Transport</keyword>
<dbReference type="PANTHER" id="PTHR24223:SF443">
    <property type="entry name" value="MULTIDRUG-RESISTANCE LIKE PROTEIN 1, ISOFORM I"/>
    <property type="match status" value="1"/>
</dbReference>
<keyword evidence="5" id="KW-0547">Nucleotide-binding</keyword>
<evidence type="ECO:0000256" key="8">
    <source>
        <dbReference type="ARBA" id="ARBA00023136"/>
    </source>
</evidence>
<dbReference type="InterPro" id="IPR027417">
    <property type="entry name" value="P-loop_NTPase"/>
</dbReference>
<keyword evidence="6" id="KW-0067">ATP-binding</keyword>
<dbReference type="GO" id="GO:0016887">
    <property type="term" value="F:ATP hydrolysis activity"/>
    <property type="evidence" value="ECO:0007669"/>
    <property type="project" value="InterPro"/>
</dbReference>
<proteinExistence type="predicted"/>
<dbReference type="Gene3D" id="3.40.50.300">
    <property type="entry name" value="P-loop containing nucleotide triphosphate hydrolases"/>
    <property type="match status" value="1"/>
</dbReference>
<evidence type="ECO:0000256" key="3">
    <source>
        <dbReference type="ARBA" id="ARBA00022692"/>
    </source>
</evidence>
<evidence type="ECO:0000256" key="7">
    <source>
        <dbReference type="ARBA" id="ARBA00022989"/>
    </source>
</evidence>
<feature type="transmembrane region" description="Helical" evidence="10">
    <location>
        <begin position="58"/>
        <end position="78"/>
    </location>
</feature>
<dbReference type="GO" id="GO:0005774">
    <property type="term" value="C:vacuolar membrane"/>
    <property type="evidence" value="ECO:0007669"/>
    <property type="project" value="UniProtKB-SubCell"/>
</dbReference>
<name>A0AAQ4DT90_AMBAM</name>
<comment type="caution">
    <text evidence="13">The sequence shown here is derived from an EMBL/GenBank/DDBJ whole genome shotgun (WGS) entry which is preliminary data.</text>
</comment>
<sequence length="636" mass="70364">MSALLWKRWMRCLPPSGFACTLLGGLATATVLDAFRFWAPEHALQTILPEPELRSQQAVTVRFILAALMLGNFIYSGLRDLVLFKPSKSKKSNDEDSSSVFARLACVVIYPKCYSRRTAAFISSLLSILWIDALRVVLCTVAYFACLFAKIPALEYIINSCGSVNMPTASLLFVVTCLGECLLSMYTLELLQVSGCRARAVLQAIVYKKVTGMTSSTRALYPVGRITSILGFDCFQVCALVFAAPVPLVGLLTLPFLLWMLAARVGLVPALCCLAWMLFVVSLPFTATPTQKRFWTAAQAAREERLRATSDLLSTIRVFKMYAWEDALQESVLRARQVEQKWLLRVNLLDAVLDSVYSSSSSVQPKIATDAHLLDVTLNVEAGSLVGIVGFVGSGKSSLLSAILGDMERVKGQFACHGRIAFVPQLANVHNMTIRDNITFGKPLNPATYHSAISSCQLMNDLNKLPFGDMTEAGEKGTNLSGGQKQRISIARAVYSQSDVYLLDDPLSALDPVVAGRLFREVIGKTGLLGNKTRIMVCNQPNYLCQMDKLVLVHDRRIKVYKNLEDLIQDPQAPKNLSDALQQNSSDECSSVRAREELEDNDTVGRVTVEEVGESTKVRERRLDQRNQRKRNLLYS</sequence>
<evidence type="ECO:0000259" key="11">
    <source>
        <dbReference type="PROSITE" id="PS50893"/>
    </source>
</evidence>
<dbReference type="InterPro" id="IPR050173">
    <property type="entry name" value="ABC_transporter_C-like"/>
</dbReference>
<dbReference type="CDD" id="cd03250">
    <property type="entry name" value="ABCC_MRP_domain1"/>
    <property type="match status" value="1"/>
</dbReference>
<evidence type="ECO:0000313" key="13">
    <source>
        <dbReference type="EMBL" id="KAK8765680.1"/>
    </source>
</evidence>
<gene>
    <name evidence="13" type="ORF">V5799_031711</name>
</gene>
<feature type="domain" description="ABC transmembrane type-1" evidence="12">
    <location>
        <begin position="152"/>
        <end position="363"/>
    </location>
</feature>
<feature type="compositionally biased region" description="Polar residues" evidence="9">
    <location>
        <begin position="579"/>
        <end position="589"/>
    </location>
</feature>
<dbReference type="PROSITE" id="PS50893">
    <property type="entry name" value="ABC_TRANSPORTER_2"/>
    <property type="match status" value="1"/>
</dbReference>
<keyword evidence="3 10" id="KW-0812">Transmembrane</keyword>
<dbReference type="GO" id="GO:0140359">
    <property type="term" value="F:ABC-type transporter activity"/>
    <property type="evidence" value="ECO:0007669"/>
    <property type="project" value="InterPro"/>
</dbReference>
<feature type="transmembrane region" description="Helical" evidence="10">
    <location>
        <begin position="237"/>
        <end position="261"/>
    </location>
</feature>
<evidence type="ECO:0000256" key="9">
    <source>
        <dbReference type="SAM" id="MobiDB-lite"/>
    </source>
</evidence>
<keyword evidence="7 10" id="KW-1133">Transmembrane helix</keyword>
<dbReference type="InterPro" id="IPR003593">
    <property type="entry name" value="AAA+_ATPase"/>
</dbReference>
<evidence type="ECO:0000256" key="2">
    <source>
        <dbReference type="ARBA" id="ARBA00022448"/>
    </source>
</evidence>
<keyword evidence="14" id="KW-1185">Reference proteome</keyword>
<evidence type="ECO:0000256" key="10">
    <source>
        <dbReference type="SAM" id="Phobius"/>
    </source>
</evidence>
<dbReference type="Proteomes" id="UP001321473">
    <property type="component" value="Unassembled WGS sequence"/>
</dbReference>
<dbReference type="InterPro" id="IPR036640">
    <property type="entry name" value="ABC1_TM_sf"/>
</dbReference>
<feature type="transmembrane region" description="Helical" evidence="10">
    <location>
        <begin position="267"/>
        <end position="285"/>
    </location>
</feature>
<evidence type="ECO:0000313" key="14">
    <source>
        <dbReference type="Proteomes" id="UP001321473"/>
    </source>
</evidence>
<evidence type="ECO:0000256" key="5">
    <source>
        <dbReference type="ARBA" id="ARBA00022741"/>
    </source>
</evidence>
<keyword evidence="8 10" id="KW-0472">Membrane</keyword>
<accession>A0AAQ4DT90</accession>
<evidence type="ECO:0000256" key="1">
    <source>
        <dbReference type="ARBA" id="ARBA00004128"/>
    </source>
</evidence>
<evidence type="ECO:0000256" key="4">
    <source>
        <dbReference type="ARBA" id="ARBA00022737"/>
    </source>
</evidence>
<dbReference type="SUPFAM" id="SSF90123">
    <property type="entry name" value="ABC transporter transmembrane region"/>
    <property type="match status" value="1"/>
</dbReference>
<feature type="region of interest" description="Disordered" evidence="9">
    <location>
        <begin position="575"/>
        <end position="616"/>
    </location>
</feature>
<dbReference type="SUPFAM" id="SSF52540">
    <property type="entry name" value="P-loop containing nucleoside triphosphate hydrolases"/>
    <property type="match status" value="1"/>
</dbReference>
<dbReference type="FunFam" id="3.40.50.300:FF:000997">
    <property type="entry name" value="Multidrug resistance-associated protein 1"/>
    <property type="match status" value="1"/>
</dbReference>
<dbReference type="PANTHER" id="PTHR24223">
    <property type="entry name" value="ATP-BINDING CASSETTE SUB-FAMILY C"/>
    <property type="match status" value="1"/>
</dbReference>
<keyword evidence="4" id="KW-0677">Repeat</keyword>
<dbReference type="Gene3D" id="1.20.1560.10">
    <property type="entry name" value="ABC transporter type 1, transmembrane domain"/>
    <property type="match status" value="1"/>
</dbReference>
<dbReference type="InterPro" id="IPR003439">
    <property type="entry name" value="ABC_transporter-like_ATP-bd"/>
</dbReference>
<dbReference type="Pfam" id="PF00005">
    <property type="entry name" value="ABC_tran"/>
    <property type="match status" value="1"/>
</dbReference>
<dbReference type="InterPro" id="IPR017871">
    <property type="entry name" value="ABC_transporter-like_CS"/>
</dbReference>
<evidence type="ECO:0000256" key="6">
    <source>
        <dbReference type="ARBA" id="ARBA00022840"/>
    </source>
</evidence>
<dbReference type="Pfam" id="PF00664">
    <property type="entry name" value="ABC_membrane"/>
    <property type="match status" value="1"/>
</dbReference>
<organism evidence="13 14">
    <name type="scientific">Amblyomma americanum</name>
    <name type="common">Lone star tick</name>
    <dbReference type="NCBI Taxonomy" id="6943"/>
    <lineage>
        <taxon>Eukaryota</taxon>
        <taxon>Metazoa</taxon>
        <taxon>Ecdysozoa</taxon>
        <taxon>Arthropoda</taxon>
        <taxon>Chelicerata</taxon>
        <taxon>Arachnida</taxon>
        <taxon>Acari</taxon>
        <taxon>Parasitiformes</taxon>
        <taxon>Ixodida</taxon>
        <taxon>Ixodoidea</taxon>
        <taxon>Ixodidae</taxon>
        <taxon>Amblyomminae</taxon>
        <taxon>Amblyomma</taxon>
    </lineage>
</organism>
<dbReference type="GO" id="GO:0005524">
    <property type="term" value="F:ATP binding"/>
    <property type="evidence" value="ECO:0007669"/>
    <property type="project" value="UniProtKB-KW"/>
</dbReference>
<feature type="transmembrane region" description="Helical" evidence="10">
    <location>
        <begin position="171"/>
        <end position="191"/>
    </location>
</feature>
<dbReference type="SMART" id="SM00382">
    <property type="entry name" value="AAA"/>
    <property type="match status" value="1"/>
</dbReference>
<dbReference type="PROSITE" id="PS00211">
    <property type="entry name" value="ABC_TRANSPORTER_1"/>
    <property type="match status" value="1"/>
</dbReference>
<evidence type="ECO:0000259" key="12">
    <source>
        <dbReference type="PROSITE" id="PS50929"/>
    </source>
</evidence>
<dbReference type="InterPro" id="IPR011527">
    <property type="entry name" value="ABC1_TM_dom"/>
</dbReference>
<comment type="subcellular location">
    <subcellularLocation>
        <location evidence="1">Vacuole membrane</location>
        <topology evidence="1">Multi-pass membrane protein</topology>
    </subcellularLocation>
</comment>
<protein>
    <submittedName>
        <fullName evidence="13">Uncharacterized protein</fullName>
    </submittedName>
</protein>